<reference evidence="2 3" key="1">
    <citation type="submission" date="2019-07" db="EMBL/GenBank/DDBJ databases">
        <title>Genomics analysis of Aphanomyces spp. identifies a new class of oomycete effector associated with host adaptation.</title>
        <authorList>
            <person name="Gaulin E."/>
        </authorList>
    </citation>
    <scope>NUCLEOTIDE SEQUENCE [LARGE SCALE GENOMIC DNA]</scope>
    <source>
        <strain evidence="2 3">ATCC 201684</strain>
    </source>
</reference>
<gene>
    <name evidence="2" type="ORF">Ae201684_000842</name>
</gene>
<comment type="caution">
    <text evidence="2">The sequence shown here is derived from an EMBL/GenBank/DDBJ whole genome shotgun (WGS) entry which is preliminary data.</text>
</comment>
<keyword evidence="3" id="KW-1185">Reference proteome</keyword>
<dbReference type="AlphaFoldDB" id="A0A6G0XUZ0"/>
<accession>A0A6G0XUZ0</accession>
<feature type="compositionally biased region" description="Basic residues" evidence="1">
    <location>
        <begin position="133"/>
        <end position="146"/>
    </location>
</feature>
<dbReference type="Gene3D" id="3.30.1520.10">
    <property type="entry name" value="Phox-like domain"/>
    <property type="match status" value="1"/>
</dbReference>
<dbReference type="InterPro" id="IPR036871">
    <property type="entry name" value="PX_dom_sf"/>
</dbReference>
<dbReference type="EMBL" id="VJMJ01000009">
    <property type="protein sequence ID" value="KAF0744356.1"/>
    <property type="molecule type" value="Genomic_DNA"/>
</dbReference>
<name>A0A6G0XUZ0_9STRA</name>
<evidence type="ECO:0000313" key="3">
    <source>
        <dbReference type="Proteomes" id="UP000481153"/>
    </source>
</evidence>
<proteinExistence type="predicted"/>
<evidence type="ECO:0008006" key="4">
    <source>
        <dbReference type="Google" id="ProtNLM"/>
    </source>
</evidence>
<organism evidence="2 3">
    <name type="scientific">Aphanomyces euteiches</name>
    <dbReference type="NCBI Taxonomy" id="100861"/>
    <lineage>
        <taxon>Eukaryota</taxon>
        <taxon>Sar</taxon>
        <taxon>Stramenopiles</taxon>
        <taxon>Oomycota</taxon>
        <taxon>Saprolegniomycetes</taxon>
        <taxon>Saprolegniales</taxon>
        <taxon>Verrucalvaceae</taxon>
        <taxon>Aphanomyces</taxon>
    </lineage>
</organism>
<dbReference type="VEuPathDB" id="FungiDB:AeMF1_016838"/>
<feature type="region of interest" description="Disordered" evidence="1">
    <location>
        <begin position="113"/>
        <end position="146"/>
    </location>
</feature>
<dbReference type="Proteomes" id="UP000481153">
    <property type="component" value="Unassembled WGS sequence"/>
</dbReference>
<protein>
    <recommendedName>
        <fullName evidence="4">PX domain-containing protein</fullName>
    </recommendedName>
</protein>
<evidence type="ECO:0000313" key="2">
    <source>
        <dbReference type="EMBL" id="KAF0744356.1"/>
    </source>
</evidence>
<evidence type="ECO:0000256" key="1">
    <source>
        <dbReference type="SAM" id="MobiDB-lite"/>
    </source>
</evidence>
<dbReference type="SUPFAM" id="SSF64268">
    <property type="entry name" value="PX domain"/>
    <property type="match status" value="1"/>
</dbReference>
<dbReference type="GO" id="GO:0035091">
    <property type="term" value="F:phosphatidylinositol binding"/>
    <property type="evidence" value="ECO:0007669"/>
    <property type="project" value="InterPro"/>
</dbReference>
<sequence length="146" mass="16807">MSSVGIDVTGHLEADGKAVRFYVEMQTERMRFGFNGRYSELRLLHSRLLGVIKAIDKELDLPSFPQKHLLEDMRTPANVARREAEFFEYYTLLATNYLAVDWLAAQHDARASLAPHESEKDHVEFTPPVQLMKKQRSSSRRSRNGN</sequence>
<dbReference type="OrthoDB" id="66935at2759"/>